<feature type="transmembrane region" description="Helical" evidence="8">
    <location>
        <begin position="317"/>
        <end position="335"/>
    </location>
</feature>
<evidence type="ECO:0000256" key="7">
    <source>
        <dbReference type="ARBA" id="ARBA00023136"/>
    </source>
</evidence>
<dbReference type="InterPro" id="IPR050297">
    <property type="entry name" value="LipidA_mod_glycosyltrf_83"/>
</dbReference>
<name>A0A0G0RAN5_9BACT</name>
<feature type="transmembrane region" description="Helical" evidence="8">
    <location>
        <begin position="194"/>
        <end position="211"/>
    </location>
</feature>
<reference evidence="10 11" key="1">
    <citation type="journal article" date="2015" name="Nature">
        <title>rRNA introns, odd ribosomes, and small enigmatic genomes across a large radiation of phyla.</title>
        <authorList>
            <person name="Brown C.T."/>
            <person name="Hug L.A."/>
            <person name="Thomas B.C."/>
            <person name="Sharon I."/>
            <person name="Castelle C.J."/>
            <person name="Singh A."/>
            <person name="Wilkins M.J."/>
            <person name="Williams K.H."/>
            <person name="Banfield J.F."/>
        </authorList>
    </citation>
    <scope>NUCLEOTIDE SEQUENCE [LARGE SCALE GENOMIC DNA]</scope>
</reference>
<feature type="transmembrane region" description="Helical" evidence="8">
    <location>
        <begin position="365"/>
        <end position="384"/>
    </location>
</feature>
<dbReference type="Proteomes" id="UP000034531">
    <property type="component" value="Unassembled WGS sequence"/>
</dbReference>
<keyword evidence="7 8" id="KW-0472">Membrane</keyword>
<dbReference type="Pfam" id="PF13231">
    <property type="entry name" value="PMT_2"/>
    <property type="match status" value="1"/>
</dbReference>
<evidence type="ECO:0000259" key="9">
    <source>
        <dbReference type="Pfam" id="PF13231"/>
    </source>
</evidence>
<evidence type="ECO:0000256" key="8">
    <source>
        <dbReference type="SAM" id="Phobius"/>
    </source>
</evidence>
<evidence type="ECO:0000256" key="4">
    <source>
        <dbReference type="ARBA" id="ARBA00022679"/>
    </source>
</evidence>
<organism evidence="10 11">
    <name type="scientific">Candidatus Curtissbacteria bacterium GW2011_GWA1_40_16</name>
    <dbReference type="NCBI Taxonomy" id="1618405"/>
    <lineage>
        <taxon>Bacteria</taxon>
        <taxon>Candidatus Curtissiibacteriota</taxon>
    </lineage>
</organism>
<dbReference type="PANTHER" id="PTHR33908">
    <property type="entry name" value="MANNOSYLTRANSFERASE YKCB-RELATED"/>
    <property type="match status" value="1"/>
</dbReference>
<keyword evidence="4" id="KW-0808">Transferase</keyword>
<feature type="transmembrane region" description="Helical" evidence="8">
    <location>
        <begin position="140"/>
        <end position="160"/>
    </location>
</feature>
<feature type="transmembrane region" description="Helical" evidence="8">
    <location>
        <begin position="342"/>
        <end position="359"/>
    </location>
</feature>
<keyword evidence="3" id="KW-0328">Glycosyltransferase</keyword>
<dbReference type="GO" id="GO:0016763">
    <property type="term" value="F:pentosyltransferase activity"/>
    <property type="evidence" value="ECO:0007669"/>
    <property type="project" value="TreeGrafter"/>
</dbReference>
<comment type="subcellular location">
    <subcellularLocation>
        <location evidence="1">Cell membrane</location>
        <topology evidence="1">Multi-pass membrane protein</topology>
    </subcellularLocation>
</comment>
<dbReference type="GO" id="GO:0005886">
    <property type="term" value="C:plasma membrane"/>
    <property type="evidence" value="ECO:0007669"/>
    <property type="project" value="UniProtKB-SubCell"/>
</dbReference>
<evidence type="ECO:0000256" key="6">
    <source>
        <dbReference type="ARBA" id="ARBA00022989"/>
    </source>
</evidence>
<comment type="caution">
    <text evidence="10">The sequence shown here is derived from an EMBL/GenBank/DDBJ whole genome shotgun (WGS) entry which is preliminary data.</text>
</comment>
<feature type="transmembrane region" description="Helical" evidence="8">
    <location>
        <begin position="218"/>
        <end position="236"/>
    </location>
</feature>
<dbReference type="GO" id="GO:0009103">
    <property type="term" value="P:lipopolysaccharide biosynthetic process"/>
    <property type="evidence" value="ECO:0007669"/>
    <property type="project" value="UniProtKB-ARBA"/>
</dbReference>
<dbReference type="AlphaFoldDB" id="A0A0G0RAN5"/>
<evidence type="ECO:0000256" key="3">
    <source>
        <dbReference type="ARBA" id="ARBA00022676"/>
    </source>
</evidence>
<evidence type="ECO:0000256" key="5">
    <source>
        <dbReference type="ARBA" id="ARBA00022692"/>
    </source>
</evidence>
<dbReference type="InterPro" id="IPR038731">
    <property type="entry name" value="RgtA/B/C-like"/>
</dbReference>
<feature type="transmembrane region" description="Helical" evidence="8">
    <location>
        <begin position="88"/>
        <end position="108"/>
    </location>
</feature>
<sequence length="470" mass="54451">MKAIPKKIFLVIFILALLLRFYKLGIVPPGLDWDEVSNAYNAYSILKTGHDEYTNFLPLYNRSFDDYKPPLYMYLEVPSVAVFGLTPFAARLPSALLGSLLTIAVYFLTKRLFKKENLALVTMALAAISPWQLQFSRVGFEANVGLFTTVTAFTLLLYSFAFEKEKLNTKKVTTLIFTAIFFGLSFYSYHAERIFVPLLFLATAAIYKRELLKFPKKYLAAFSILVIILVAPFFIFSPTQAISQRFQETSSKSQIKEIDKSINFIEEDSSAPFSKIVHNRRITILQGYLQNYFANLDINYLFVKGDDNLRHHLENLGMLYLIELPFFLYGIYIAVKEKSRSIIFILSWLLLSPIPAAPTDVAPHAIRSYTLVVALEIFVAIAIVDIYNKIKWRKAYLILALIGIYISFFSYLENYYIHYPHDQSSWWQYGYLEAVAETQKLKSQYNKIYIDPSVEQAYMFWLFGTKFFWH</sequence>
<keyword evidence="5 8" id="KW-0812">Transmembrane</keyword>
<feature type="transmembrane region" description="Helical" evidence="8">
    <location>
        <begin position="396"/>
        <end position="417"/>
    </location>
</feature>
<evidence type="ECO:0000313" key="10">
    <source>
        <dbReference type="EMBL" id="KKR49463.1"/>
    </source>
</evidence>
<feature type="domain" description="Glycosyltransferase RgtA/B/C/D-like" evidence="9">
    <location>
        <begin position="68"/>
        <end position="233"/>
    </location>
</feature>
<gene>
    <name evidence="10" type="ORF">UT84_C0026G0003</name>
</gene>
<proteinExistence type="predicted"/>
<dbReference type="EMBL" id="LBYI01000026">
    <property type="protein sequence ID" value="KKR49463.1"/>
    <property type="molecule type" value="Genomic_DNA"/>
</dbReference>
<keyword evidence="2" id="KW-1003">Cell membrane</keyword>
<evidence type="ECO:0000256" key="1">
    <source>
        <dbReference type="ARBA" id="ARBA00004651"/>
    </source>
</evidence>
<evidence type="ECO:0000256" key="2">
    <source>
        <dbReference type="ARBA" id="ARBA00022475"/>
    </source>
</evidence>
<accession>A0A0G0RAN5</accession>
<feature type="transmembrane region" description="Helical" evidence="8">
    <location>
        <begin position="172"/>
        <end position="188"/>
    </location>
</feature>
<protein>
    <recommendedName>
        <fullName evidence="9">Glycosyltransferase RgtA/B/C/D-like domain-containing protein</fullName>
    </recommendedName>
</protein>
<keyword evidence="6 8" id="KW-1133">Transmembrane helix</keyword>
<feature type="transmembrane region" description="Helical" evidence="8">
    <location>
        <begin position="117"/>
        <end position="134"/>
    </location>
</feature>
<dbReference type="PANTHER" id="PTHR33908:SF11">
    <property type="entry name" value="MEMBRANE PROTEIN"/>
    <property type="match status" value="1"/>
</dbReference>
<evidence type="ECO:0000313" key="11">
    <source>
        <dbReference type="Proteomes" id="UP000034531"/>
    </source>
</evidence>